<dbReference type="EMBL" id="CAJVPY010012072">
    <property type="protein sequence ID" value="CAG8731598.1"/>
    <property type="molecule type" value="Genomic_DNA"/>
</dbReference>
<keyword evidence="2" id="KW-1185">Reference proteome</keyword>
<dbReference type="Proteomes" id="UP000789405">
    <property type="component" value="Unassembled WGS sequence"/>
</dbReference>
<evidence type="ECO:0000313" key="2">
    <source>
        <dbReference type="Proteomes" id="UP000789405"/>
    </source>
</evidence>
<proteinExistence type="predicted"/>
<dbReference type="AlphaFoldDB" id="A0A9N9IDY2"/>
<accession>A0A9N9IDY2</accession>
<comment type="caution">
    <text evidence="1">The sequence shown here is derived from an EMBL/GenBank/DDBJ whole genome shotgun (WGS) entry which is preliminary data.</text>
</comment>
<evidence type="ECO:0000313" key="1">
    <source>
        <dbReference type="EMBL" id="CAG8731598.1"/>
    </source>
</evidence>
<gene>
    <name evidence="1" type="ORF">DERYTH_LOCUS15174</name>
</gene>
<organism evidence="1 2">
    <name type="scientific">Dentiscutata erythropus</name>
    <dbReference type="NCBI Taxonomy" id="1348616"/>
    <lineage>
        <taxon>Eukaryota</taxon>
        <taxon>Fungi</taxon>
        <taxon>Fungi incertae sedis</taxon>
        <taxon>Mucoromycota</taxon>
        <taxon>Glomeromycotina</taxon>
        <taxon>Glomeromycetes</taxon>
        <taxon>Diversisporales</taxon>
        <taxon>Gigasporaceae</taxon>
        <taxon>Dentiscutata</taxon>
    </lineage>
</organism>
<dbReference type="OrthoDB" id="2443629at2759"/>
<reference evidence="1" key="1">
    <citation type="submission" date="2021-06" db="EMBL/GenBank/DDBJ databases">
        <authorList>
            <person name="Kallberg Y."/>
            <person name="Tangrot J."/>
            <person name="Rosling A."/>
        </authorList>
    </citation>
    <scope>NUCLEOTIDE SEQUENCE</scope>
    <source>
        <strain evidence="1">MA453B</strain>
    </source>
</reference>
<name>A0A9N9IDY2_9GLOM</name>
<sequence>MSNISTFSKLLSESLLKNTASNSMLLKPLVESLPENVMPILPQNYNYIVSKFYQFSNYITPKEFLIDQFKIDFFVNINDIEDTQQ</sequence>
<protein>
    <submittedName>
        <fullName evidence="1">2423_t:CDS:1</fullName>
    </submittedName>
</protein>